<sequence length="218" mass="23026">MKKLLLSSALMAACAGAFAGSLVVSVVDKEGKPVPNAVVVVLPDNKSVLPKTPLPVQATITQEKMQFMPGVTLVPVGAKLSFINNDPWDHHVRSSPAGMGQFNASKAGFELRLEGKSDGKAPKAVDVTLDKAGALSATLLGCFIHGSMRGYVYASESPWAAKTTADGLAMFDDLPDGPAQVRVWQADQLLDLPVQTHTVTASPGRISVQLSVVPRRRV</sequence>
<keyword evidence="4" id="KW-1185">Reference proteome</keyword>
<dbReference type="eggNOG" id="COG3794">
    <property type="taxonomic scope" value="Bacteria"/>
</dbReference>
<reference evidence="4" key="1">
    <citation type="journal article" date="2009" name="Environ. Microbiol.">
        <title>The genome of Polaromonas naphthalenivorans strain CJ2, isolated from coal tar-contaminated sediment, reveals physiological and metabolic versatility and evolution through extensive horizontal gene transfer.</title>
        <authorList>
            <person name="Yagi J.M."/>
            <person name="Sims D."/>
            <person name="Brettin T."/>
            <person name="Bruce D."/>
            <person name="Madsen E.L."/>
        </authorList>
    </citation>
    <scope>NUCLEOTIDE SEQUENCE [LARGE SCALE GENOMIC DNA]</scope>
    <source>
        <strain evidence="4">CJ2</strain>
    </source>
</reference>
<dbReference type="RefSeq" id="WP_011802532.1">
    <property type="nucleotide sequence ID" value="NC_008781.1"/>
</dbReference>
<dbReference type="OrthoDB" id="9772097at2"/>
<keyword evidence="2" id="KW-0732">Signal</keyword>
<dbReference type="HOGENOM" id="CLU_084768_2_2_4"/>
<proteinExistence type="predicted"/>
<evidence type="ECO:0000256" key="2">
    <source>
        <dbReference type="SAM" id="SignalP"/>
    </source>
</evidence>
<gene>
    <name evidence="3" type="ordered locus">Pnap_3163</name>
</gene>
<dbReference type="InterPro" id="IPR008972">
    <property type="entry name" value="Cupredoxin"/>
</dbReference>
<dbReference type="SUPFAM" id="SSF49503">
    <property type="entry name" value="Cupredoxins"/>
    <property type="match status" value="1"/>
</dbReference>
<accession>A1VS33</accession>
<evidence type="ECO:0008006" key="5">
    <source>
        <dbReference type="Google" id="ProtNLM"/>
    </source>
</evidence>
<organism evidence="3 4">
    <name type="scientific">Polaromonas naphthalenivorans (strain CJ2)</name>
    <dbReference type="NCBI Taxonomy" id="365044"/>
    <lineage>
        <taxon>Bacteria</taxon>
        <taxon>Pseudomonadati</taxon>
        <taxon>Pseudomonadota</taxon>
        <taxon>Betaproteobacteria</taxon>
        <taxon>Burkholderiales</taxon>
        <taxon>Comamonadaceae</taxon>
        <taxon>Polaromonas</taxon>
    </lineage>
</organism>
<evidence type="ECO:0000313" key="4">
    <source>
        <dbReference type="Proteomes" id="UP000000644"/>
    </source>
</evidence>
<dbReference type="Proteomes" id="UP000000644">
    <property type="component" value="Chromosome"/>
</dbReference>
<dbReference type="Gene3D" id="2.60.40.420">
    <property type="entry name" value="Cupredoxins - blue copper proteins"/>
    <property type="match status" value="1"/>
</dbReference>
<name>A1VS33_POLNA</name>
<evidence type="ECO:0000256" key="1">
    <source>
        <dbReference type="ARBA" id="ARBA00004418"/>
    </source>
</evidence>
<dbReference type="EMBL" id="CP000529">
    <property type="protein sequence ID" value="ABM38461.1"/>
    <property type="molecule type" value="Genomic_DNA"/>
</dbReference>
<dbReference type="GO" id="GO:0042597">
    <property type="term" value="C:periplasmic space"/>
    <property type="evidence" value="ECO:0007669"/>
    <property type="project" value="UniProtKB-SubCell"/>
</dbReference>
<feature type="signal peptide" evidence="2">
    <location>
        <begin position="1"/>
        <end position="19"/>
    </location>
</feature>
<evidence type="ECO:0000313" key="3">
    <source>
        <dbReference type="EMBL" id="ABM38461.1"/>
    </source>
</evidence>
<protein>
    <recommendedName>
        <fullName evidence="5">Plastocyanin</fullName>
    </recommendedName>
</protein>
<comment type="subcellular location">
    <subcellularLocation>
        <location evidence="1">Periplasm</location>
    </subcellularLocation>
</comment>
<dbReference type="STRING" id="365044.Pnap_3163"/>
<feature type="chain" id="PRO_5002640146" description="Plastocyanin" evidence="2">
    <location>
        <begin position="20"/>
        <end position="218"/>
    </location>
</feature>
<dbReference type="KEGG" id="pna:Pnap_3163"/>
<dbReference type="AlphaFoldDB" id="A1VS33"/>